<organism evidence="7 8">
    <name type="scientific">Pomacea canaliculata</name>
    <name type="common">Golden apple snail</name>
    <dbReference type="NCBI Taxonomy" id="400727"/>
    <lineage>
        <taxon>Eukaryota</taxon>
        <taxon>Metazoa</taxon>
        <taxon>Spiralia</taxon>
        <taxon>Lophotrochozoa</taxon>
        <taxon>Mollusca</taxon>
        <taxon>Gastropoda</taxon>
        <taxon>Caenogastropoda</taxon>
        <taxon>Architaenioglossa</taxon>
        <taxon>Ampullarioidea</taxon>
        <taxon>Ampullariidae</taxon>
        <taxon>Pomacea</taxon>
    </lineage>
</organism>
<feature type="disulfide bond" evidence="2">
    <location>
        <begin position="558"/>
        <end position="575"/>
    </location>
</feature>
<feature type="compositionally biased region" description="Basic and acidic residues" evidence="3">
    <location>
        <begin position="1007"/>
        <end position="1027"/>
    </location>
</feature>
<keyword evidence="4" id="KW-0812">Transmembrane</keyword>
<feature type="domain" description="Laminin G" evidence="5">
    <location>
        <begin position="594"/>
        <end position="796"/>
    </location>
</feature>
<dbReference type="Pfam" id="PF00008">
    <property type="entry name" value="EGF"/>
    <property type="match status" value="1"/>
</dbReference>
<feature type="domain" description="Laminin G" evidence="5">
    <location>
        <begin position="134"/>
        <end position="308"/>
    </location>
</feature>
<comment type="caution">
    <text evidence="2">Lacks conserved residue(s) required for the propagation of feature annotation.</text>
</comment>
<keyword evidence="8" id="KW-1185">Reference proteome</keyword>
<feature type="domain" description="EGF-like" evidence="6">
    <location>
        <begin position="550"/>
        <end position="588"/>
    </location>
</feature>
<dbReference type="Proteomes" id="UP000245119">
    <property type="component" value="Linkage Group LG10"/>
</dbReference>
<evidence type="ECO:0000259" key="5">
    <source>
        <dbReference type="PROSITE" id="PS50025"/>
    </source>
</evidence>
<evidence type="ECO:0000256" key="4">
    <source>
        <dbReference type="SAM" id="Phobius"/>
    </source>
</evidence>
<dbReference type="InterPro" id="IPR001791">
    <property type="entry name" value="Laminin_G"/>
</dbReference>
<evidence type="ECO:0008006" key="9">
    <source>
        <dbReference type="Google" id="ProtNLM"/>
    </source>
</evidence>
<evidence type="ECO:0000313" key="7">
    <source>
        <dbReference type="EMBL" id="PVD23051.1"/>
    </source>
</evidence>
<dbReference type="EMBL" id="PZQS01000010">
    <property type="protein sequence ID" value="PVD23051.1"/>
    <property type="molecule type" value="Genomic_DNA"/>
</dbReference>
<feature type="domain" description="Laminin G" evidence="5">
    <location>
        <begin position="353"/>
        <end position="549"/>
    </location>
</feature>
<proteinExistence type="predicted"/>
<dbReference type="OrthoDB" id="5813223at2759"/>
<feature type="compositionally biased region" description="Polar residues" evidence="3">
    <location>
        <begin position="1118"/>
        <end position="1131"/>
    </location>
</feature>
<evidence type="ECO:0000256" key="3">
    <source>
        <dbReference type="SAM" id="MobiDB-lite"/>
    </source>
</evidence>
<dbReference type="InterPro" id="IPR013320">
    <property type="entry name" value="ConA-like_dom_sf"/>
</dbReference>
<keyword evidence="1 2" id="KW-1015">Disulfide bond</keyword>
<feature type="region of interest" description="Disordered" evidence="3">
    <location>
        <begin position="1007"/>
        <end position="1142"/>
    </location>
</feature>
<feature type="domain" description="EGF-like" evidence="6">
    <location>
        <begin position="309"/>
        <end position="346"/>
    </location>
</feature>
<dbReference type="SMART" id="SM00181">
    <property type="entry name" value="EGF"/>
    <property type="match status" value="2"/>
</dbReference>
<dbReference type="Pfam" id="PF02210">
    <property type="entry name" value="Laminin_G_2"/>
    <property type="match status" value="3"/>
</dbReference>
<dbReference type="PROSITE" id="PS01186">
    <property type="entry name" value="EGF_2"/>
    <property type="match status" value="1"/>
</dbReference>
<feature type="transmembrane region" description="Helical" evidence="4">
    <location>
        <begin position="876"/>
        <end position="900"/>
    </location>
</feature>
<dbReference type="SUPFAM" id="SSF49899">
    <property type="entry name" value="Concanavalin A-like lectins/glucanases"/>
    <property type="match status" value="3"/>
</dbReference>
<feature type="compositionally biased region" description="Polar residues" evidence="3">
    <location>
        <begin position="1047"/>
        <end position="1062"/>
    </location>
</feature>
<dbReference type="PROSITE" id="PS50026">
    <property type="entry name" value="EGF_3"/>
    <property type="match status" value="2"/>
</dbReference>
<dbReference type="PANTHER" id="PTHR15036:SF49">
    <property type="entry name" value="AXOTACTIN"/>
    <property type="match status" value="1"/>
</dbReference>
<dbReference type="PANTHER" id="PTHR15036">
    <property type="entry name" value="PIKACHURIN-LIKE PROTEIN"/>
    <property type="match status" value="1"/>
</dbReference>
<feature type="compositionally biased region" description="Acidic residues" evidence="3">
    <location>
        <begin position="1079"/>
        <end position="1108"/>
    </location>
</feature>
<name>A0A2T7NPF9_POMCA</name>
<sequence length="1142" mass="127536">MHRFLAVMPLVLLARRKEHLTDSSRREEVDMIMSMRDMLGKKTWFKAVGGEVVDYLGGVQPGFCTCHSQNLCEGQRCYCDIADNRKHRKDEGFSRIKEQLPILEMTFLQNHQGYANMTLGPLVCWGNELQPLDSSITLTTSESHLKIDTWNHGELRLQFKTHQDNALILMQTSSNSDTGNRFTIKIISSREVEFYFLINGTVVREVFRMSTSLNQGDWHQISVDHDPFDVRLGLDKVQRLIRLDTSINGVVDYDGMLYVGGLPSHVAGSLGENRPGLTGCIRGFMYNGKAVELTQFIDGSTSGVSADCRSSCWPNPCENGGTCKEQWGNYTCICQDPWAHQGVNCERNLNDDAVTFGGGPNSYLLYDLSKYSDILDKTVVLSFRTQQADALLMYAYDHLSNFLQMELHQEKTIVFTYNNFHTIVRGSITVQDKLNDGEWKQIIAQNYYNNTKLIYGDQSQIIEFRRMKLRSYSVDPFKDSIKKETVFITRTYEEPLPFIRLYVGGVDDGGTSTPFLKGCIRGMRMGDIQIELAHGIEGRDNITDLTPSCVAGCKANTCLNHGECFEYWKYGNFSCDCSNSDFSGVHCEKEASALLNGLSVIQHKFELPLLAQRTTTEVVTLTFKTNLPLPTNERGQRVDMALIYVKSSQSGDYILARLDAAGNILMETNQGVGLYRMKISGNFANGELHQLLYSRKGTSMYLTVTPLDSKGNQIVDGIRKAQFGYPHYDLDKIDTIFIGGLVPDENQFENIANFTGCISNAVFTPSPSQHIKIRTLKDLHLNEKDVSVIGPEVTSCSATAWADTSTADLSLDSLITTENYEKLTMPAWDVGPAEVVTLSPPVVVPPTPVTTSHPSLGHNETKALITMSSGTNVDGVTVVVAVLVIAGILLLALVIVLLLLRKRRGHYDLNKEEDIELKQPLNHHDIVLVPSSPVPPDHLAKLDEFSMITAILGPKYTTETIAPNHNNRNSGSFGKMEDSDYINPIFNKRKQRPASSISEVLEELERRQQAQNLDSKEEILRQPRGEENSQWDPQTDRAPLTYKPEDNSPSADESHGNYNSLVEGNGDSGYEAESRPEITEEDSTPDVNGDDDDDEDDDDADELNECDDLSPSKLLISNVDNQDSPILSSPDTHILKENSQES</sequence>
<dbReference type="AlphaFoldDB" id="A0A2T7NPF9"/>
<comment type="caution">
    <text evidence="7">The sequence shown here is derived from an EMBL/GenBank/DDBJ whole genome shotgun (WGS) entry which is preliminary data.</text>
</comment>
<evidence type="ECO:0000256" key="1">
    <source>
        <dbReference type="ARBA" id="ARBA00023157"/>
    </source>
</evidence>
<dbReference type="SMART" id="SM00282">
    <property type="entry name" value="LamG"/>
    <property type="match status" value="3"/>
</dbReference>
<gene>
    <name evidence="7" type="ORF">C0Q70_16313</name>
</gene>
<keyword evidence="4" id="KW-1133">Transmembrane helix</keyword>
<reference evidence="7 8" key="1">
    <citation type="submission" date="2018-04" db="EMBL/GenBank/DDBJ databases">
        <title>The genome of golden apple snail Pomacea canaliculata provides insight into stress tolerance and invasive adaptation.</title>
        <authorList>
            <person name="Liu C."/>
            <person name="Liu B."/>
            <person name="Ren Y."/>
            <person name="Zhang Y."/>
            <person name="Wang H."/>
            <person name="Li S."/>
            <person name="Jiang F."/>
            <person name="Yin L."/>
            <person name="Zhang G."/>
            <person name="Qian W."/>
            <person name="Fan W."/>
        </authorList>
    </citation>
    <scope>NUCLEOTIDE SEQUENCE [LARGE SCALE GENOMIC DNA]</scope>
    <source>
        <strain evidence="7">SZHN2017</strain>
        <tissue evidence="7">Muscle</tissue>
    </source>
</reference>
<protein>
    <recommendedName>
        <fullName evidence="9">EGF-like domain-containing protein</fullName>
    </recommendedName>
</protein>
<evidence type="ECO:0000259" key="6">
    <source>
        <dbReference type="PROSITE" id="PS50026"/>
    </source>
</evidence>
<dbReference type="GO" id="GO:0016020">
    <property type="term" value="C:membrane"/>
    <property type="evidence" value="ECO:0007669"/>
    <property type="project" value="UniProtKB-SubCell"/>
</dbReference>
<dbReference type="PROSITE" id="PS50025">
    <property type="entry name" value="LAM_G_DOMAIN"/>
    <property type="match status" value="3"/>
</dbReference>
<dbReference type="STRING" id="400727.A0A2T7NPF9"/>
<dbReference type="CDD" id="cd00054">
    <property type="entry name" value="EGF_CA"/>
    <property type="match status" value="2"/>
</dbReference>
<keyword evidence="2" id="KW-0245">EGF-like domain</keyword>
<dbReference type="InterPro" id="IPR050372">
    <property type="entry name" value="Neurexin-related_CASP"/>
</dbReference>
<accession>A0A2T7NPF9</accession>
<dbReference type="Gene3D" id="2.10.25.10">
    <property type="entry name" value="Laminin"/>
    <property type="match status" value="2"/>
</dbReference>
<feature type="compositionally biased region" description="Basic and acidic residues" evidence="3">
    <location>
        <begin position="1133"/>
        <end position="1142"/>
    </location>
</feature>
<keyword evidence="4" id="KW-0472">Membrane</keyword>
<evidence type="ECO:0000313" key="8">
    <source>
        <dbReference type="Proteomes" id="UP000245119"/>
    </source>
</evidence>
<evidence type="ECO:0000256" key="2">
    <source>
        <dbReference type="PROSITE-ProRule" id="PRU00076"/>
    </source>
</evidence>
<dbReference type="CDD" id="cd00110">
    <property type="entry name" value="LamG"/>
    <property type="match status" value="3"/>
</dbReference>
<dbReference type="InterPro" id="IPR000742">
    <property type="entry name" value="EGF"/>
</dbReference>
<dbReference type="Gene3D" id="2.60.120.200">
    <property type="match status" value="3"/>
</dbReference>